<proteinExistence type="predicted"/>
<sequence>MFGIYTSGGLRKDLRTPAVRFIPCVTPLLGPSPKSINSHYKFNQTCGDESKLVFFIPDFLFLHVSPREEKAHHSLEELIHELDGKRHHIDLIVKVYMNTKETQEVRIQFSSECY</sequence>
<evidence type="ECO:0000313" key="2">
    <source>
        <dbReference type="Proteomes" id="UP000018467"/>
    </source>
</evidence>
<dbReference type="Ensembl" id="ENSAMXT00000056635.1">
    <property type="protein sequence ID" value="ENSAMXP00000047067.1"/>
    <property type="gene ID" value="ENSAMXG00000029951.1"/>
</dbReference>
<name>A0A3B1JXB4_ASTMX</name>
<protein>
    <submittedName>
        <fullName evidence="1">Uncharacterized protein</fullName>
    </submittedName>
</protein>
<organism evidence="1 2">
    <name type="scientific">Astyanax mexicanus</name>
    <name type="common">Blind cave fish</name>
    <name type="synonym">Astyanax fasciatus mexicanus</name>
    <dbReference type="NCBI Taxonomy" id="7994"/>
    <lineage>
        <taxon>Eukaryota</taxon>
        <taxon>Metazoa</taxon>
        <taxon>Chordata</taxon>
        <taxon>Craniata</taxon>
        <taxon>Vertebrata</taxon>
        <taxon>Euteleostomi</taxon>
        <taxon>Actinopterygii</taxon>
        <taxon>Neopterygii</taxon>
        <taxon>Teleostei</taxon>
        <taxon>Ostariophysi</taxon>
        <taxon>Characiformes</taxon>
        <taxon>Characoidei</taxon>
        <taxon>Acestrorhamphidae</taxon>
        <taxon>Acestrorhamphinae</taxon>
        <taxon>Astyanax</taxon>
    </lineage>
</organism>
<dbReference type="GeneTree" id="ENSGT00940000177065"/>
<dbReference type="InParanoid" id="A0A3B1JXB4"/>
<accession>A0A3B1JXB4</accession>
<dbReference type="Proteomes" id="UP000018467">
    <property type="component" value="Unassembled WGS sequence"/>
</dbReference>
<reference evidence="1" key="4">
    <citation type="submission" date="2025-09" db="UniProtKB">
        <authorList>
            <consortium name="Ensembl"/>
        </authorList>
    </citation>
    <scope>IDENTIFICATION</scope>
</reference>
<reference evidence="2" key="2">
    <citation type="journal article" date="2014" name="Nat. Commun.">
        <title>The cavefish genome reveals candidate genes for eye loss.</title>
        <authorList>
            <person name="McGaugh S.E."/>
            <person name="Gross J.B."/>
            <person name="Aken B."/>
            <person name="Blin M."/>
            <person name="Borowsky R."/>
            <person name="Chalopin D."/>
            <person name="Hinaux H."/>
            <person name="Jeffery W.R."/>
            <person name="Keene A."/>
            <person name="Ma L."/>
            <person name="Minx P."/>
            <person name="Murphy D."/>
            <person name="O'Quin K.E."/>
            <person name="Retaux S."/>
            <person name="Rohner N."/>
            <person name="Searle S.M."/>
            <person name="Stahl B.A."/>
            <person name="Tabin C."/>
            <person name="Volff J.N."/>
            <person name="Yoshizawa M."/>
            <person name="Warren W.C."/>
        </authorList>
    </citation>
    <scope>NUCLEOTIDE SEQUENCE [LARGE SCALE GENOMIC DNA]</scope>
    <source>
        <strain evidence="2">female</strain>
    </source>
</reference>
<evidence type="ECO:0000313" key="1">
    <source>
        <dbReference type="Ensembl" id="ENSAMXP00000047067.1"/>
    </source>
</evidence>
<reference evidence="2" key="1">
    <citation type="submission" date="2013-03" db="EMBL/GenBank/DDBJ databases">
        <authorList>
            <person name="Jeffery W."/>
            <person name="Warren W."/>
            <person name="Wilson R.K."/>
        </authorList>
    </citation>
    <scope>NUCLEOTIDE SEQUENCE</scope>
    <source>
        <strain evidence="2">female</strain>
    </source>
</reference>
<keyword evidence="2" id="KW-1185">Reference proteome</keyword>
<dbReference type="AlphaFoldDB" id="A0A3B1JXB4"/>
<dbReference type="OrthoDB" id="8915729at2759"/>
<reference evidence="1" key="3">
    <citation type="submission" date="2025-08" db="UniProtKB">
        <authorList>
            <consortium name="Ensembl"/>
        </authorList>
    </citation>
    <scope>IDENTIFICATION</scope>
</reference>